<evidence type="ECO:0000313" key="1">
    <source>
        <dbReference type="EMBL" id="OYR12236.1"/>
    </source>
</evidence>
<accession>A0A256FC40</accession>
<dbReference type="EMBL" id="NNRJ01000057">
    <property type="protein sequence ID" value="OYR12236.1"/>
    <property type="molecule type" value="Genomic_DNA"/>
</dbReference>
<reference evidence="1 2" key="1">
    <citation type="submission" date="2017-07" db="EMBL/GenBank/DDBJ databases">
        <title>Phylogenetic study on the rhizospheric bacterium Ochrobactrum sp. A44.</title>
        <authorList>
            <person name="Krzyzanowska D.M."/>
            <person name="Ossowicki A."/>
            <person name="Rajewska M."/>
            <person name="Maciag T."/>
            <person name="Kaczynski Z."/>
            <person name="Czerwicka M."/>
            <person name="Jafra S."/>
        </authorList>
    </citation>
    <scope>NUCLEOTIDE SEQUENCE [LARGE SCALE GENOMIC DNA]</scope>
    <source>
        <strain evidence="1 2">DSM 7216</strain>
    </source>
</reference>
<evidence type="ECO:0000313" key="2">
    <source>
        <dbReference type="Proteomes" id="UP000215590"/>
    </source>
</evidence>
<keyword evidence="2" id="KW-1185">Reference proteome</keyword>
<protein>
    <submittedName>
        <fullName evidence="1">Putative insertion sequence IS986/IS6110 transposase</fullName>
    </submittedName>
</protein>
<proteinExistence type="predicted"/>
<name>A0A256FC40_9HYPH</name>
<organism evidence="1 2">
    <name type="scientific">Brucella thiophenivorans</name>
    <dbReference type="NCBI Taxonomy" id="571255"/>
    <lineage>
        <taxon>Bacteria</taxon>
        <taxon>Pseudomonadati</taxon>
        <taxon>Pseudomonadota</taxon>
        <taxon>Alphaproteobacteria</taxon>
        <taxon>Hyphomicrobiales</taxon>
        <taxon>Brucellaceae</taxon>
        <taxon>Brucella/Ochrobactrum group</taxon>
        <taxon>Brucella</taxon>
    </lineage>
</organism>
<dbReference type="AlphaFoldDB" id="A0A256FC40"/>
<gene>
    <name evidence="1" type="ORF">CEV31_3622</name>
</gene>
<dbReference type="Proteomes" id="UP000215590">
    <property type="component" value="Unassembled WGS sequence"/>
</dbReference>
<sequence length="40" mass="4381">MQEILRGEGPQAGRLQVATLMKKMGIGPIYLRENTSKPAP</sequence>
<comment type="caution">
    <text evidence="1">The sequence shown here is derived from an EMBL/GenBank/DDBJ whole genome shotgun (WGS) entry which is preliminary data.</text>
</comment>